<gene>
    <name evidence="1" type="ORF">ACFSC2_10635</name>
</gene>
<accession>A0ABW4HCF6</accession>
<evidence type="ECO:0008006" key="3">
    <source>
        <dbReference type="Google" id="ProtNLM"/>
    </source>
</evidence>
<dbReference type="EMBL" id="JBHUDZ010000009">
    <property type="protein sequence ID" value="MFD1603193.1"/>
    <property type="molecule type" value="Genomic_DNA"/>
</dbReference>
<dbReference type="Proteomes" id="UP001597138">
    <property type="component" value="Unassembled WGS sequence"/>
</dbReference>
<dbReference type="RefSeq" id="WP_379813998.1">
    <property type="nucleotide sequence ID" value="NZ_JBHUDZ010000009.1"/>
</dbReference>
<comment type="caution">
    <text evidence="1">The sequence shown here is derived from an EMBL/GenBank/DDBJ whole genome shotgun (WGS) entry which is preliminary data.</text>
</comment>
<evidence type="ECO:0000313" key="1">
    <source>
        <dbReference type="EMBL" id="MFD1603193.1"/>
    </source>
</evidence>
<proteinExistence type="predicted"/>
<organism evidence="1 2">
    <name type="scientific">Flavobacterium artemisiae</name>
    <dbReference type="NCBI Taxonomy" id="2126556"/>
    <lineage>
        <taxon>Bacteria</taxon>
        <taxon>Pseudomonadati</taxon>
        <taxon>Bacteroidota</taxon>
        <taxon>Flavobacteriia</taxon>
        <taxon>Flavobacteriales</taxon>
        <taxon>Flavobacteriaceae</taxon>
        <taxon>Flavobacterium</taxon>
    </lineage>
</organism>
<reference evidence="2" key="1">
    <citation type="journal article" date="2019" name="Int. J. Syst. Evol. Microbiol.">
        <title>The Global Catalogue of Microorganisms (GCM) 10K type strain sequencing project: providing services to taxonomists for standard genome sequencing and annotation.</title>
        <authorList>
            <consortium name="The Broad Institute Genomics Platform"/>
            <consortium name="The Broad Institute Genome Sequencing Center for Infectious Disease"/>
            <person name="Wu L."/>
            <person name="Ma J."/>
        </authorList>
    </citation>
    <scope>NUCLEOTIDE SEQUENCE [LARGE SCALE GENOMIC DNA]</scope>
    <source>
        <strain evidence="2">CCUG 70865</strain>
    </source>
</reference>
<sequence>MQEETIKSFMKIGVNSIEDGESIFILTITYLDEIKNQAFNSDAASMIEGLINKIVIISENLNFNQDFINILEVDLTNFVNSVNSSTKNNVQVYFSKLYSNVMKFHNLLTKKTSKTEISVGPFQPDKSDKPRISFLIAEVIEQIQNSPYLTEKVKENLIEKLSQVIKELNSEKTNWGVYFKQMANAIMIISALSAIPSGIESVKNLLSAKEKLETANETVARSSLNISTHDLKEVFVINQTPQLEGKIIIELEQKTNHLENEKLLNK</sequence>
<evidence type="ECO:0000313" key="2">
    <source>
        <dbReference type="Proteomes" id="UP001597138"/>
    </source>
</evidence>
<protein>
    <recommendedName>
        <fullName evidence="3">Toxic anion resistance protein (TelA)</fullName>
    </recommendedName>
</protein>
<keyword evidence="2" id="KW-1185">Reference proteome</keyword>
<name>A0ABW4HCF6_9FLAO</name>